<keyword evidence="2" id="KW-1185">Reference proteome</keyword>
<evidence type="ECO:0000313" key="1">
    <source>
        <dbReference type="EMBL" id="MFD1950376.1"/>
    </source>
</evidence>
<dbReference type="Gene3D" id="3.40.50.1240">
    <property type="entry name" value="Phosphoglycerate mutase-like"/>
    <property type="match status" value="1"/>
</dbReference>
<dbReference type="InterPro" id="IPR029033">
    <property type="entry name" value="His_PPase_superfam"/>
</dbReference>
<reference evidence="2" key="1">
    <citation type="journal article" date="2019" name="Int. J. Syst. Evol. Microbiol.">
        <title>The Global Catalogue of Microorganisms (GCM) 10K type strain sequencing project: providing services to taxonomists for standard genome sequencing and annotation.</title>
        <authorList>
            <consortium name="The Broad Institute Genomics Platform"/>
            <consortium name="The Broad Institute Genome Sequencing Center for Infectious Disease"/>
            <person name="Wu L."/>
            <person name="Ma J."/>
        </authorList>
    </citation>
    <scope>NUCLEOTIDE SEQUENCE [LARGE SCALE GENOMIC DNA]</scope>
    <source>
        <strain evidence="2">CGMCC 1.12702</strain>
    </source>
</reference>
<dbReference type="RefSeq" id="WP_380928420.1">
    <property type="nucleotide sequence ID" value="NZ_JBHUGS010000002.1"/>
</dbReference>
<protein>
    <submittedName>
        <fullName evidence="1">Histidine phosphatase family protein</fullName>
    </submittedName>
</protein>
<dbReference type="InterPro" id="IPR013078">
    <property type="entry name" value="His_Pase_superF_clade-1"/>
</dbReference>
<evidence type="ECO:0000313" key="2">
    <source>
        <dbReference type="Proteomes" id="UP001597400"/>
    </source>
</evidence>
<comment type="caution">
    <text evidence="1">The sequence shown here is derived from an EMBL/GenBank/DDBJ whole genome shotgun (WGS) entry which is preliminary data.</text>
</comment>
<dbReference type="Proteomes" id="UP001597400">
    <property type="component" value="Unassembled WGS sequence"/>
</dbReference>
<sequence>MSVRLILLCAGGTASARAGGFADPDEPLDAGGRAKVVAIEGLAASRCWTSLGRAAVETAALVGLDANVEPALADIDHGDWRGKGFAAIDPEALMGWLAAPEAGAPGGETLADVVARVGPWLDGLCTGDGTVLAVTHAMVVRAALVRAIGLSAESTMAIDVGPLSHTLLSFNGRWRLQGLRPG</sequence>
<proteinExistence type="predicted"/>
<name>A0ABW4TWM1_9SPHN</name>
<dbReference type="Pfam" id="PF00300">
    <property type="entry name" value="His_Phos_1"/>
    <property type="match status" value="1"/>
</dbReference>
<accession>A0ABW4TWM1</accession>
<dbReference type="SUPFAM" id="SSF53254">
    <property type="entry name" value="Phosphoglycerate mutase-like"/>
    <property type="match status" value="1"/>
</dbReference>
<organism evidence="1 2">
    <name type="scientific">Sphingomonas arantia</name>
    <dbReference type="NCBI Taxonomy" id="1460676"/>
    <lineage>
        <taxon>Bacteria</taxon>
        <taxon>Pseudomonadati</taxon>
        <taxon>Pseudomonadota</taxon>
        <taxon>Alphaproteobacteria</taxon>
        <taxon>Sphingomonadales</taxon>
        <taxon>Sphingomonadaceae</taxon>
        <taxon>Sphingomonas</taxon>
    </lineage>
</organism>
<gene>
    <name evidence="1" type="ORF">ACFSGX_06305</name>
</gene>
<dbReference type="EMBL" id="JBHUGS010000002">
    <property type="protein sequence ID" value="MFD1950376.1"/>
    <property type="molecule type" value="Genomic_DNA"/>
</dbReference>